<dbReference type="KEGG" id="pvt:110086546"/>
<dbReference type="AlphaFoldDB" id="A0A6J0UY43"/>
<keyword evidence="5" id="KW-0503">Monooxygenase</keyword>
<protein>
    <submittedName>
        <fullName evidence="8">Cytochrome P450 4B1-like</fullName>
    </submittedName>
</protein>
<keyword evidence="6" id="KW-1133">Transmembrane helix</keyword>
<keyword evidence="3 4" id="KW-0408">Iron</keyword>
<dbReference type="PRINTS" id="PR00463">
    <property type="entry name" value="EP450I"/>
</dbReference>
<evidence type="ECO:0000256" key="2">
    <source>
        <dbReference type="ARBA" id="ARBA00022617"/>
    </source>
</evidence>
<dbReference type="InterPro" id="IPR017972">
    <property type="entry name" value="Cyt_P450_CS"/>
</dbReference>
<name>A0A6J0UY43_9SAUR</name>
<dbReference type="PRINTS" id="PR00385">
    <property type="entry name" value="P450"/>
</dbReference>
<comment type="cofactor">
    <cofactor evidence="4">
        <name>heme</name>
        <dbReference type="ChEBI" id="CHEBI:30413"/>
    </cofactor>
</comment>
<evidence type="ECO:0000313" key="7">
    <source>
        <dbReference type="Proteomes" id="UP001652642"/>
    </source>
</evidence>
<accession>A0A6J0UY43</accession>
<evidence type="ECO:0000256" key="5">
    <source>
        <dbReference type="RuleBase" id="RU000461"/>
    </source>
</evidence>
<proteinExistence type="inferred from homology"/>
<evidence type="ECO:0000256" key="1">
    <source>
        <dbReference type="ARBA" id="ARBA00010617"/>
    </source>
</evidence>
<dbReference type="InterPro" id="IPR001128">
    <property type="entry name" value="Cyt_P450"/>
</dbReference>
<dbReference type="OrthoDB" id="1470350at2759"/>
<evidence type="ECO:0000313" key="8">
    <source>
        <dbReference type="RefSeq" id="XP_020663169.2"/>
    </source>
</evidence>
<dbReference type="RefSeq" id="XP_020663169.2">
    <property type="nucleotide sequence ID" value="XM_020807510.2"/>
</dbReference>
<evidence type="ECO:0000256" key="6">
    <source>
        <dbReference type="SAM" id="Phobius"/>
    </source>
</evidence>
<dbReference type="InterPro" id="IPR002401">
    <property type="entry name" value="Cyt_P450_E_grp-I"/>
</dbReference>
<keyword evidence="6" id="KW-0812">Transmembrane</keyword>
<keyword evidence="5" id="KW-0560">Oxidoreductase</keyword>
<dbReference type="InParanoid" id="A0A6J0UY43"/>
<reference evidence="8" key="1">
    <citation type="submission" date="2025-08" db="UniProtKB">
        <authorList>
            <consortium name="RefSeq"/>
        </authorList>
    </citation>
    <scope>IDENTIFICATION</scope>
</reference>
<dbReference type="Pfam" id="PF00067">
    <property type="entry name" value="p450"/>
    <property type="match status" value="1"/>
</dbReference>
<sequence>MIEMGNQINTSWWSCLPGSISQLFRLTVGLILTCVVLMIIHLFQRRQKLLSAFRDFPGPPAHWLYGHVHKLKNGDELQSMTKWTETFPRCFPLWFGKFSSILIINHPDYARAVFSRGDPKHPLMYSFFIPLTGKGLVILDGPKWQHHRKLLTPGFHYDVLKPYATLMAESVKVMLDKWEKIVSEDPEGSVEIHKDVALMTFDSNMKCTFSFHSNCQLDGDNPYVKATLELSNLIDQRMKTPLYRSNFLYWFTSPGRRFRKACKVAHCHTDRVIRERQKSLKDNNEGVQKKKHLDILDILLLGKDEKGQPLPHEDIRAEIDTFMAAGPETLTSAICWLFYCMAQNPEHQQKCREEVKALLGDQDTIKWDDLKKMTYTTMCIKETLRLYPSISLLLRLLKSPLTFEEGRTLPQDLMVGISIYGIHRNPEIWNNPEVFDPMRFSPENSHLRRPYDFMPFSVGPRNCIGQQFAMIKMKITLALTLLKFELEPDPAKPAIPVVQISIHPENGMYLKLKKLP</sequence>
<feature type="transmembrane region" description="Helical" evidence="6">
    <location>
        <begin position="23"/>
        <end position="43"/>
    </location>
</feature>
<keyword evidence="6" id="KW-0472">Membrane</keyword>
<dbReference type="GO" id="GO:0020037">
    <property type="term" value="F:heme binding"/>
    <property type="evidence" value="ECO:0007669"/>
    <property type="project" value="InterPro"/>
</dbReference>
<feature type="binding site" description="axial binding residue" evidence="4">
    <location>
        <position position="463"/>
    </location>
    <ligand>
        <name>heme</name>
        <dbReference type="ChEBI" id="CHEBI:30413"/>
    </ligand>
    <ligandPart>
        <name>Fe</name>
        <dbReference type="ChEBI" id="CHEBI:18248"/>
    </ligandPart>
</feature>
<dbReference type="PROSITE" id="PS00086">
    <property type="entry name" value="CYTOCHROME_P450"/>
    <property type="match status" value="1"/>
</dbReference>
<evidence type="ECO:0000256" key="4">
    <source>
        <dbReference type="PIRSR" id="PIRSR602401-1"/>
    </source>
</evidence>
<dbReference type="GO" id="GO:0005506">
    <property type="term" value="F:iron ion binding"/>
    <property type="evidence" value="ECO:0007669"/>
    <property type="project" value="InterPro"/>
</dbReference>
<dbReference type="PANTHER" id="PTHR24291:SF201">
    <property type="entry name" value="CYTOCHROME P450, FAMILY 4, SUBFAMILY B, POLYPEPTIDE 7"/>
    <property type="match status" value="1"/>
</dbReference>
<dbReference type="GO" id="GO:0016705">
    <property type="term" value="F:oxidoreductase activity, acting on paired donors, with incorporation or reduction of molecular oxygen"/>
    <property type="evidence" value="ECO:0007669"/>
    <property type="project" value="InterPro"/>
</dbReference>
<dbReference type="SUPFAM" id="SSF48264">
    <property type="entry name" value="Cytochrome P450"/>
    <property type="match status" value="1"/>
</dbReference>
<dbReference type="Gene3D" id="1.10.630.10">
    <property type="entry name" value="Cytochrome P450"/>
    <property type="match status" value="1"/>
</dbReference>
<evidence type="ECO:0000256" key="3">
    <source>
        <dbReference type="ARBA" id="ARBA00023004"/>
    </source>
</evidence>
<comment type="similarity">
    <text evidence="1 5">Belongs to the cytochrome P450 family.</text>
</comment>
<dbReference type="GO" id="GO:0005789">
    <property type="term" value="C:endoplasmic reticulum membrane"/>
    <property type="evidence" value="ECO:0007669"/>
    <property type="project" value="UniProtKB-SubCell"/>
</dbReference>
<organism evidence="7 8">
    <name type="scientific">Pogona vitticeps</name>
    <name type="common">central bearded dragon</name>
    <dbReference type="NCBI Taxonomy" id="103695"/>
    <lineage>
        <taxon>Eukaryota</taxon>
        <taxon>Metazoa</taxon>
        <taxon>Chordata</taxon>
        <taxon>Craniata</taxon>
        <taxon>Vertebrata</taxon>
        <taxon>Euteleostomi</taxon>
        <taxon>Lepidosauria</taxon>
        <taxon>Squamata</taxon>
        <taxon>Bifurcata</taxon>
        <taxon>Unidentata</taxon>
        <taxon>Episquamata</taxon>
        <taxon>Toxicofera</taxon>
        <taxon>Iguania</taxon>
        <taxon>Acrodonta</taxon>
        <taxon>Agamidae</taxon>
        <taxon>Amphibolurinae</taxon>
        <taxon>Pogona</taxon>
    </lineage>
</organism>
<gene>
    <name evidence="8" type="primary">LOC110086546</name>
</gene>
<dbReference type="InterPro" id="IPR050196">
    <property type="entry name" value="Cytochrome_P450_Monoox"/>
</dbReference>
<keyword evidence="2 4" id="KW-0349">Heme</keyword>
<dbReference type="PANTHER" id="PTHR24291">
    <property type="entry name" value="CYTOCHROME P450 FAMILY 4"/>
    <property type="match status" value="1"/>
</dbReference>
<dbReference type="GeneID" id="110086546"/>
<dbReference type="Proteomes" id="UP001652642">
    <property type="component" value="Chromosome 4"/>
</dbReference>
<dbReference type="GO" id="GO:0004497">
    <property type="term" value="F:monooxygenase activity"/>
    <property type="evidence" value="ECO:0007669"/>
    <property type="project" value="UniProtKB-KW"/>
</dbReference>
<dbReference type="InterPro" id="IPR036396">
    <property type="entry name" value="Cyt_P450_sf"/>
</dbReference>
<keyword evidence="7" id="KW-1185">Reference proteome</keyword>
<keyword evidence="4 5" id="KW-0479">Metal-binding</keyword>